<dbReference type="GO" id="GO:0005737">
    <property type="term" value="C:cytoplasm"/>
    <property type="evidence" value="ECO:0007669"/>
    <property type="project" value="TreeGrafter"/>
</dbReference>
<evidence type="ECO:0000313" key="2">
    <source>
        <dbReference type="EMBL" id="KAG2199190.1"/>
    </source>
</evidence>
<dbReference type="InterPro" id="IPR004045">
    <property type="entry name" value="Glutathione_S-Trfase_N"/>
</dbReference>
<dbReference type="PROSITE" id="PS50404">
    <property type="entry name" value="GST_NTER"/>
    <property type="match status" value="1"/>
</dbReference>
<name>A0A8H7UXB3_9FUNG</name>
<dbReference type="OrthoDB" id="4951845at2759"/>
<dbReference type="PANTHER" id="PTHR43968">
    <property type="match status" value="1"/>
</dbReference>
<dbReference type="AlphaFoldDB" id="A0A8H7UXB3"/>
<dbReference type="InterPro" id="IPR036282">
    <property type="entry name" value="Glutathione-S-Trfase_C_sf"/>
</dbReference>
<dbReference type="PANTHER" id="PTHR43968:SF6">
    <property type="entry name" value="GLUTATHIONE S-TRANSFERASE OMEGA"/>
    <property type="match status" value="1"/>
</dbReference>
<dbReference type="EMBL" id="JAEPRC010000361">
    <property type="protein sequence ID" value="KAG2199190.1"/>
    <property type="molecule type" value="Genomic_DNA"/>
</dbReference>
<evidence type="ECO:0000313" key="3">
    <source>
        <dbReference type="Proteomes" id="UP000650833"/>
    </source>
</evidence>
<dbReference type="SUPFAM" id="SSF52833">
    <property type="entry name" value="Thioredoxin-like"/>
    <property type="match status" value="1"/>
</dbReference>
<protein>
    <recommendedName>
        <fullName evidence="1">GST N-terminal domain-containing protein</fullName>
    </recommendedName>
</protein>
<proteinExistence type="predicted"/>
<dbReference type="InterPro" id="IPR054416">
    <property type="entry name" value="GST_UstS-like_C"/>
</dbReference>
<dbReference type="Proteomes" id="UP000650833">
    <property type="component" value="Unassembled WGS sequence"/>
</dbReference>
<organism evidence="2 3">
    <name type="scientific">Mucor plumbeus</name>
    <dbReference type="NCBI Taxonomy" id="97098"/>
    <lineage>
        <taxon>Eukaryota</taxon>
        <taxon>Fungi</taxon>
        <taxon>Fungi incertae sedis</taxon>
        <taxon>Mucoromycota</taxon>
        <taxon>Mucoromycotina</taxon>
        <taxon>Mucoromycetes</taxon>
        <taxon>Mucorales</taxon>
        <taxon>Mucorineae</taxon>
        <taxon>Mucoraceae</taxon>
        <taxon>Mucor</taxon>
    </lineage>
</organism>
<dbReference type="Gene3D" id="1.20.1050.10">
    <property type="match status" value="1"/>
</dbReference>
<reference evidence="2" key="1">
    <citation type="submission" date="2020-12" db="EMBL/GenBank/DDBJ databases">
        <title>Metabolic potential, ecology and presence of endohyphal bacteria is reflected in genomic diversity of Mucoromycotina.</title>
        <authorList>
            <person name="Muszewska A."/>
            <person name="Okrasinska A."/>
            <person name="Steczkiewicz K."/>
            <person name="Drgas O."/>
            <person name="Orlowska M."/>
            <person name="Perlinska-Lenart U."/>
            <person name="Aleksandrzak-Piekarczyk T."/>
            <person name="Szatraj K."/>
            <person name="Zielenkiewicz U."/>
            <person name="Pilsyk S."/>
            <person name="Malc E."/>
            <person name="Mieczkowski P."/>
            <person name="Kruszewska J.S."/>
            <person name="Biernat P."/>
            <person name="Pawlowska J."/>
        </authorList>
    </citation>
    <scope>NUCLEOTIDE SEQUENCE</scope>
    <source>
        <strain evidence="2">CBS 226.32</strain>
    </source>
</reference>
<dbReference type="Pfam" id="PF22041">
    <property type="entry name" value="GST_C_7"/>
    <property type="match status" value="1"/>
</dbReference>
<comment type="caution">
    <text evidence="2">The sequence shown here is derived from an EMBL/GenBank/DDBJ whole genome shotgun (WGS) entry which is preliminary data.</text>
</comment>
<dbReference type="InterPro" id="IPR050983">
    <property type="entry name" value="GST_Omega/HSP26"/>
</dbReference>
<dbReference type="SUPFAM" id="SSF47616">
    <property type="entry name" value="GST C-terminal domain-like"/>
    <property type="match status" value="1"/>
</dbReference>
<keyword evidence="3" id="KW-1185">Reference proteome</keyword>
<evidence type="ECO:0000259" key="1">
    <source>
        <dbReference type="PROSITE" id="PS50404"/>
    </source>
</evidence>
<dbReference type="Gene3D" id="3.40.30.10">
    <property type="entry name" value="Glutaredoxin"/>
    <property type="match status" value="1"/>
</dbReference>
<accession>A0A8H7UXB3</accession>
<gene>
    <name evidence="2" type="ORF">INT46_011637</name>
</gene>
<dbReference type="Pfam" id="PF13417">
    <property type="entry name" value="GST_N_3"/>
    <property type="match status" value="1"/>
</dbReference>
<feature type="domain" description="GST N-terminal" evidence="1">
    <location>
        <begin position="12"/>
        <end position="94"/>
    </location>
</feature>
<dbReference type="InterPro" id="IPR036249">
    <property type="entry name" value="Thioredoxin-like_sf"/>
</dbReference>
<sequence length="237" mass="27630">MLLDIITFYDLELLKKPKAIFSPNTCKVRMAMNFKNIPYSTEWVNFGNIKQVIPPITKLEKRPTVPIIIDSNKNVVVDSWNIAQHLEELYPNSPSLFSQNKNAHTSFHKYADNHIIMPLFRLIILKIHKFCGPPELQDWYRKDREKTLGVTLECFAGKTDDNIVELRQSLIPVDKILQNHPFLTGNQLGWADIVLASYFVFLEGLDSKMFEIAVLSTFGIENTHIRSWWKIMQKYIY</sequence>